<protein>
    <submittedName>
        <fullName evidence="2">Uncharacterized protein</fullName>
    </submittedName>
</protein>
<name>A0A1A8FNV7_9TELE</name>
<accession>A0A1A8FNV7</accession>
<reference evidence="2" key="1">
    <citation type="submission" date="2016-05" db="EMBL/GenBank/DDBJ databases">
        <authorList>
            <person name="Lavstsen T."/>
            <person name="Jespersen J.S."/>
        </authorList>
    </citation>
    <scope>NUCLEOTIDE SEQUENCE</scope>
    <source>
        <tissue evidence="2">Brain</tissue>
    </source>
</reference>
<feature type="region of interest" description="Disordered" evidence="1">
    <location>
        <begin position="1"/>
        <end position="62"/>
    </location>
</feature>
<gene>
    <name evidence="2" type="primary">CU459095.1</name>
</gene>
<feature type="compositionally biased region" description="Low complexity" evidence="1">
    <location>
        <begin position="17"/>
        <end position="30"/>
    </location>
</feature>
<dbReference type="AlphaFoldDB" id="A0A1A8FNV7"/>
<reference evidence="2" key="2">
    <citation type="submission" date="2016-06" db="EMBL/GenBank/DDBJ databases">
        <title>The genome of a short-lived fish provides insights into sex chromosome evolution and the genetic control of aging.</title>
        <authorList>
            <person name="Reichwald K."/>
            <person name="Felder M."/>
            <person name="Petzold A."/>
            <person name="Koch P."/>
            <person name="Groth M."/>
            <person name="Platzer M."/>
        </authorList>
    </citation>
    <scope>NUCLEOTIDE SEQUENCE</scope>
    <source>
        <tissue evidence="2">Brain</tissue>
    </source>
</reference>
<evidence type="ECO:0000256" key="1">
    <source>
        <dbReference type="SAM" id="MobiDB-lite"/>
    </source>
</evidence>
<feature type="non-terminal residue" evidence="2">
    <location>
        <position position="1"/>
    </location>
</feature>
<sequence>PDKDTQPLVSPAGRCFSPVSPLSSLSDPVPKTSSLMPYPDSMPLIKTPNPPPSCQPPALSAP</sequence>
<organism evidence="2">
    <name type="scientific">Nothobranchius korthausae</name>
    <dbReference type="NCBI Taxonomy" id="1143690"/>
    <lineage>
        <taxon>Eukaryota</taxon>
        <taxon>Metazoa</taxon>
        <taxon>Chordata</taxon>
        <taxon>Craniata</taxon>
        <taxon>Vertebrata</taxon>
        <taxon>Euteleostomi</taxon>
        <taxon>Actinopterygii</taxon>
        <taxon>Neopterygii</taxon>
        <taxon>Teleostei</taxon>
        <taxon>Neoteleostei</taxon>
        <taxon>Acanthomorphata</taxon>
        <taxon>Ovalentaria</taxon>
        <taxon>Atherinomorphae</taxon>
        <taxon>Cyprinodontiformes</taxon>
        <taxon>Nothobranchiidae</taxon>
        <taxon>Nothobranchius</taxon>
    </lineage>
</organism>
<proteinExistence type="predicted"/>
<dbReference type="EMBL" id="HAEB01014011">
    <property type="protein sequence ID" value="SBQ60538.1"/>
    <property type="molecule type" value="Transcribed_RNA"/>
</dbReference>
<evidence type="ECO:0000313" key="2">
    <source>
        <dbReference type="EMBL" id="SBQ60538.1"/>
    </source>
</evidence>